<dbReference type="PANTHER" id="PTHR22754">
    <property type="entry name" value="DISCO-INTERACTING PROTEIN 2 DIP2 -RELATED"/>
    <property type="match status" value="1"/>
</dbReference>
<dbReference type="Gene3D" id="3.40.50.12780">
    <property type="entry name" value="N-terminal domain of ligase-like"/>
    <property type="match status" value="1"/>
</dbReference>
<feature type="domain" description="AMP-dependent synthetase/ligase" evidence="1">
    <location>
        <begin position="15"/>
        <end position="167"/>
    </location>
</feature>
<feature type="non-terminal residue" evidence="2">
    <location>
        <position position="1"/>
    </location>
</feature>
<reference evidence="2" key="1">
    <citation type="submission" date="2021-02" db="EMBL/GenBank/DDBJ databases">
        <authorList>
            <person name="Nowell W R."/>
        </authorList>
    </citation>
    <scope>NUCLEOTIDE SEQUENCE</scope>
</reference>
<dbReference type="EMBL" id="CAJOBI010336608">
    <property type="protein sequence ID" value="CAF5206804.1"/>
    <property type="molecule type" value="Genomic_DNA"/>
</dbReference>
<dbReference type="Proteomes" id="UP000676336">
    <property type="component" value="Unassembled WGS sequence"/>
</dbReference>
<evidence type="ECO:0000313" key="3">
    <source>
        <dbReference type="Proteomes" id="UP000676336"/>
    </source>
</evidence>
<sequence>MSDHVLYSVINAKGQESASLTCSGLHKRSERIALTILERMEIRSSDYIALLYPPCVDLASAFYACLYIDVVPVAIRPPHAQNLLNTLSTVKMMVELSKAKVILTNSSIAKLLRCKEAAALLDPKLWPLIIDTDDLPKQKRNQLLPKKSMATQAQSLCYLDFTISTTGSLTA</sequence>
<evidence type="ECO:0000313" key="2">
    <source>
        <dbReference type="EMBL" id="CAF5206804.1"/>
    </source>
</evidence>
<name>A0A8S3IUX7_9BILA</name>
<gene>
    <name evidence="2" type="ORF">SMN809_LOCUS77147</name>
</gene>
<comment type="caution">
    <text evidence="2">The sequence shown here is derived from an EMBL/GenBank/DDBJ whole genome shotgun (WGS) entry which is preliminary data.</text>
</comment>
<dbReference type="InterPro" id="IPR000873">
    <property type="entry name" value="AMP-dep_synth/lig_dom"/>
</dbReference>
<dbReference type="SUPFAM" id="SSF56801">
    <property type="entry name" value="Acetyl-CoA synthetase-like"/>
    <property type="match status" value="1"/>
</dbReference>
<evidence type="ECO:0000259" key="1">
    <source>
        <dbReference type="Pfam" id="PF00501"/>
    </source>
</evidence>
<accession>A0A8S3IUX7</accession>
<dbReference type="Pfam" id="PF00501">
    <property type="entry name" value="AMP-binding"/>
    <property type="match status" value="1"/>
</dbReference>
<proteinExistence type="predicted"/>
<organism evidence="2 3">
    <name type="scientific">Rotaria magnacalcarata</name>
    <dbReference type="NCBI Taxonomy" id="392030"/>
    <lineage>
        <taxon>Eukaryota</taxon>
        <taxon>Metazoa</taxon>
        <taxon>Spiralia</taxon>
        <taxon>Gnathifera</taxon>
        <taxon>Rotifera</taxon>
        <taxon>Eurotatoria</taxon>
        <taxon>Bdelloidea</taxon>
        <taxon>Philodinida</taxon>
        <taxon>Philodinidae</taxon>
        <taxon>Rotaria</taxon>
    </lineage>
</organism>
<protein>
    <recommendedName>
        <fullName evidence="1">AMP-dependent synthetase/ligase domain-containing protein</fullName>
    </recommendedName>
</protein>
<dbReference type="PANTHER" id="PTHR22754:SF32">
    <property type="entry name" value="DISCO-INTERACTING PROTEIN 2"/>
    <property type="match status" value="1"/>
</dbReference>
<dbReference type="AlphaFoldDB" id="A0A8S3IUX7"/>
<dbReference type="InterPro" id="IPR042099">
    <property type="entry name" value="ANL_N_sf"/>
</dbReference>